<dbReference type="Pfam" id="PF08325">
    <property type="entry name" value="WLM"/>
    <property type="match status" value="1"/>
</dbReference>
<keyword evidence="2" id="KW-0863">Zinc-finger</keyword>
<feature type="compositionally biased region" description="Basic and acidic residues" evidence="4">
    <location>
        <begin position="314"/>
        <end position="324"/>
    </location>
</feature>
<dbReference type="PANTHER" id="PTHR46622:SF1">
    <property type="entry name" value="DNA-DEPENDENT METALLOPROTEASE WSS1"/>
    <property type="match status" value="1"/>
</dbReference>
<comment type="caution">
    <text evidence="6">The sequence shown here is derived from an EMBL/GenBank/DDBJ whole genome shotgun (WGS) entry which is preliminary data.</text>
</comment>
<dbReference type="PROSITE" id="PS51397">
    <property type="entry name" value="WLM"/>
    <property type="match status" value="1"/>
</dbReference>
<name>A0A8H3UZQ6_VENIN</name>
<dbReference type="GO" id="GO:0006281">
    <property type="term" value="P:DNA repair"/>
    <property type="evidence" value="ECO:0007669"/>
    <property type="project" value="TreeGrafter"/>
</dbReference>
<feature type="compositionally biased region" description="Acidic residues" evidence="4">
    <location>
        <begin position="261"/>
        <end position="274"/>
    </location>
</feature>
<evidence type="ECO:0000259" key="5">
    <source>
        <dbReference type="PROSITE" id="PS51397"/>
    </source>
</evidence>
<organism evidence="6 7">
    <name type="scientific">Venturia inaequalis</name>
    <name type="common">Apple scab fungus</name>
    <dbReference type="NCBI Taxonomy" id="5025"/>
    <lineage>
        <taxon>Eukaryota</taxon>
        <taxon>Fungi</taxon>
        <taxon>Dikarya</taxon>
        <taxon>Ascomycota</taxon>
        <taxon>Pezizomycotina</taxon>
        <taxon>Dothideomycetes</taxon>
        <taxon>Pleosporomycetidae</taxon>
        <taxon>Venturiales</taxon>
        <taxon>Venturiaceae</taxon>
        <taxon>Venturia</taxon>
    </lineage>
</organism>
<feature type="compositionally biased region" description="Polar residues" evidence="4">
    <location>
        <begin position="346"/>
        <end position="358"/>
    </location>
</feature>
<sequence length="489" mass="54267">MPLGFERINARTLQPNALINFIRPLPGPDEEHSRDFLSRIAAQCYPIMKKNHTAVMALAEHEWNPEFAGRNFNAGELIELVLRGKSGQWLPFKHVQLVMMHELAHCKEMNHSPSFWKVRNAYCEEVKVLWGREYVGEGMWGRGRAIDGRFVEAQSVAEGDLPEHVCSGTYRRQGRGRKRKRGGEKSDKPKVTYAERQQKRILKKFGSGGKKLGDDEDTRVKLEEGKKQKAKPRVAGSARGRDLRAAAALARFETVKKEEVIKEEETDSETESDDDWHVLDDETAATDRSGKKITDAQGHGMVRVCGAEDENDEDVKREMEELKMMDIPPPSVAKRRAKKPAPIHDGTTTSESDSNMGELTSKPKPPASKGKPPLTTNRSSGLALALATNSTRPEKSTPRPPSTSHKPPPLEVPPTRSPKPAPPPPDSSTCPICSFENADHDTLCMVCSNVLKPSIMRNTWKCKSTTCNGSAFINHGDSGRCAVCGEPKH</sequence>
<gene>
    <name evidence="6" type="ORF">EG328_001492</name>
</gene>
<dbReference type="InterPro" id="IPR001876">
    <property type="entry name" value="Znf_RanBP2"/>
</dbReference>
<feature type="region of interest" description="Disordered" evidence="4">
    <location>
        <begin position="260"/>
        <end position="427"/>
    </location>
</feature>
<dbReference type="Proteomes" id="UP000447873">
    <property type="component" value="Unassembled WGS sequence"/>
</dbReference>
<dbReference type="SMART" id="SM00547">
    <property type="entry name" value="ZnF_RBZ"/>
    <property type="match status" value="2"/>
</dbReference>
<evidence type="ECO:0000256" key="3">
    <source>
        <dbReference type="ARBA" id="ARBA00022833"/>
    </source>
</evidence>
<dbReference type="Gene3D" id="3.30.2010.10">
    <property type="entry name" value="Metalloproteases ('zincins'), catalytic domain"/>
    <property type="match status" value="1"/>
</dbReference>
<evidence type="ECO:0000256" key="1">
    <source>
        <dbReference type="ARBA" id="ARBA00022723"/>
    </source>
</evidence>
<reference evidence="6 7" key="1">
    <citation type="submission" date="2018-12" db="EMBL/GenBank/DDBJ databases">
        <title>Venturia inaequalis Genome Resource.</title>
        <authorList>
            <person name="Lichtner F.J."/>
        </authorList>
    </citation>
    <scope>NUCLEOTIDE SEQUENCE [LARGE SCALE GENOMIC DNA]</scope>
    <source>
        <strain evidence="6 7">120213</strain>
    </source>
</reference>
<keyword evidence="3" id="KW-0862">Zinc</keyword>
<evidence type="ECO:0000256" key="2">
    <source>
        <dbReference type="ARBA" id="ARBA00022771"/>
    </source>
</evidence>
<keyword evidence="1" id="KW-0479">Metal-binding</keyword>
<evidence type="ECO:0000313" key="7">
    <source>
        <dbReference type="Proteomes" id="UP000447873"/>
    </source>
</evidence>
<dbReference type="AlphaFoldDB" id="A0A8H3UZQ6"/>
<proteinExistence type="predicted"/>
<feature type="region of interest" description="Disordered" evidence="4">
    <location>
        <begin position="167"/>
        <end position="241"/>
    </location>
</feature>
<dbReference type="GO" id="GO:0005634">
    <property type="term" value="C:nucleus"/>
    <property type="evidence" value="ECO:0007669"/>
    <property type="project" value="TreeGrafter"/>
</dbReference>
<feature type="compositionally biased region" description="Pro residues" evidence="4">
    <location>
        <begin position="398"/>
        <end position="426"/>
    </location>
</feature>
<evidence type="ECO:0000256" key="4">
    <source>
        <dbReference type="SAM" id="MobiDB-lite"/>
    </source>
</evidence>
<accession>A0A8H3UZQ6</accession>
<protein>
    <recommendedName>
        <fullName evidence="5">WLM domain-containing protein</fullName>
    </recommendedName>
</protein>
<dbReference type="EMBL" id="WNWS01000136">
    <property type="protein sequence ID" value="KAE9978411.1"/>
    <property type="molecule type" value="Genomic_DNA"/>
</dbReference>
<dbReference type="PANTHER" id="PTHR46622">
    <property type="entry name" value="DNA-DEPENDENT METALLOPROTEASE WSS1"/>
    <property type="match status" value="1"/>
</dbReference>
<dbReference type="InterPro" id="IPR053000">
    <property type="entry name" value="WSS1-like_metalloprotease"/>
</dbReference>
<feature type="compositionally biased region" description="Basic and acidic residues" evidence="4">
    <location>
        <begin position="218"/>
        <end position="227"/>
    </location>
</feature>
<evidence type="ECO:0000313" key="6">
    <source>
        <dbReference type="EMBL" id="KAE9978411.1"/>
    </source>
</evidence>
<dbReference type="InterPro" id="IPR013536">
    <property type="entry name" value="WLM_dom"/>
</dbReference>
<feature type="compositionally biased region" description="Basic residues" evidence="4">
    <location>
        <begin position="172"/>
        <end position="182"/>
    </location>
</feature>
<dbReference type="GO" id="GO:0008270">
    <property type="term" value="F:zinc ion binding"/>
    <property type="evidence" value="ECO:0007669"/>
    <property type="project" value="UniProtKB-KW"/>
</dbReference>
<dbReference type="GO" id="GO:0008237">
    <property type="term" value="F:metallopeptidase activity"/>
    <property type="evidence" value="ECO:0007669"/>
    <property type="project" value="TreeGrafter"/>
</dbReference>
<feature type="domain" description="WLM" evidence="5">
    <location>
        <begin position="10"/>
        <end position="253"/>
    </location>
</feature>